<feature type="compositionally biased region" description="Low complexity" evidence="1">
    <location>
        <begin position="148"/>
        <end position="158"/>
    </location>
</feature>
<feature type="compositionally biased region" description="Polar residues" evidence="1">
    <location>
        <begin position="86"/>
        <end position="95"/>
    </location>
</feature>
<feature type="region of interest" description="Disordered" evidence="1">
    <location>
        <begin position="126"/>
        <end position="158"/>
    </location>
</feature>
<keyword evidence="2" id="KW-0812">Transmembrane</keyword>
<feature type="compositionally biased region" description="Low complexity" evidence="1">
    <location>
        <begin position="580"/>
        <end position="629"/>
    </location>
</feature>
<feature type="transmembrane region" description="Helical" evidence="2">
    <location>
        <begin position="842"/>
        <end position="861"/>
    </location>
</feature>
<keyword evidence="2" id="KW-1133">Transmembrane helix</keyword>
<feature type="compositionally biased region" description="Pro residues" evidence="1">
    <location>
        <begin position="382"/>
        <end position="394"/>
    </location>
</feature>
<feature type="region of interest" description="Disordered" evidence="1">
    <location>
        <begin position="14"/>
        <end position="111"/>
    </location>
</feature>
<sequence>MTTLDATDEAALVDSFFLPGGILDPDQEEDQEEAEPETRKPPYPPGMGPATTTTPYQWTDAPPLTQPTRPYLPPETDELRDEEPNSFWSTNNAASNIPFDPTPQPFATTSTPEPWMLAATLEETLQTTSNQEEPNNLLHNPGLFPYRNSLQQSNSQNSDLVAQLPHRAPDHDPLKNLQALQFTSPLPGPLGTTTAVTTTSGNQQPQKPPSAQEVEDVRKMVSVLSSSLRNVVGSSDHALPEHLLQPDSPPKIIRRRSSSTTHRLINLPLELPDEQQPGALNNENLVNHDDDDFLIDQQSTTSSLSSGSAKRDDSHRSHSPVPLSVHYLPSETSFLVEQQQHQPSKTFLPETDEPLLFPPSQTALPVPATQEPPHFSTLAVVAPPPGYQHLPPPQRLRFEDEEPKPQPAPIPSLPPRSEAPVPSQEEDEPPEEDEEEALEEEDSWQQVGPKESREPPKEPRIAPKPTEPPPTGPKKSFDAAVTTARTKNSNLVGQQKTSTTTTTPTIVADLTVEPRKVAAAISTTTSTRKKRSGRKQKSSKKGTTGTGTRNNREPQLHQNDVLKTGKTHVAVEEAPPSMESPTRTTVPSTGTTITRPATTATKTSKTKPVSHTTVTGTTSSKTTGTTRTTTSRNTVTSVLVWIDNSMDFARRSAQFQMSLLSRMIQEAVKEAVERQSIAGCYAVIYFTPVMSDLIMDQCVWLPHFFPGIILGIVLTLICRSMLKDQYLIEMASFSPTQFAVPPPQQQGEKVGRGASTRKKAQKVIPKVPQQDTAAVTLSQKEHRLQELRSMEAKICIRLLRSLRWVLPTVVLATAVVDRTAEEDIVPALRLVVAFGLSMLQTFNLFSTLAWISASIQVLFALTMRNNHTYMERWFGVEIIVGSLGLSTLRFLRLSSGAKQKYV</sequence>
<feature type="transmembrane region" description="Helical" evidence="2">
    <location>
        <begin position="700"/>
        <end position="722"/>
    </location>
</feature>
<feature type="transmembrane region" description="Helical" evidence="2">
    <location>
        <begin position="873"/>
        <end position="891"/>
    </location>
</feature>
<dbReference type="AlphaFoldDB" id="A0A9N8EN80"/>
<accession>A0A9N8EN80</accession>
<reference evidence="3" key="1">
    <citation type="submission" date="2020-06" db="EMBL/GenBank/DDBJ databases">
        <authorList>
            <consortium name="Plant Systems Biology data submission"/>
        </authorList>
    </citation>
    <scope>NUCLEOTIDE SEQUENCE</scope>
    <source>
        <strain evidence="3">D6</strain>
    </source>
</reference>
<feature type="compositionally biased region" description="Acidic residues" evidence="1">
    <location>
        <begin position="424"/>
        <end position="443"/>
    </location>
</feature>
<name>A0A9N8EN80_9STRA</name>
<evidence type="ECO:0000256" key="1">
    <source>
        <dbReference type="SAM" id="MobiDB-lite"/>
    </source>
</evidence>
<evidence type="ECO:0000313" key="3">
    <source>
        <dbReference type="EMBL" id="CAB9522094.1"/>
    </source>
</evidence>
<keyword evidence="2" id="KW-0472">Membrane</keyword>
<feature type="compositionally biased region" description="Polar residues" evidence="1">
    <location>
        <begin position="483"/>
        <end position="496"/>
    </location>
</feature>
<feature type="compositionally biased region" description="Pro residues" evidence="1">
    <location>
        <begin position="405"/>
        <end position="414"/>
    </location>
</feature>
<feature type="region of interest" description="Disordered" evidence="1">
    <location>
        <begin position="182"/>
        <end position="215"/>
    </location>
</feature>
<feature type="region of interest" description="Disordered" evidence="1">
    <location>
        <begin position="376"/>
        <end position="629"/>
    </location>
</feature>
<feature type="compositionally biased region" description="Polar residues" evidence="1">
    <location>
        <begin position="129"/>
        <end position="138"/>
    </location>
</feature>
<evidence type="ECO:0000256" key="2">
    <source>
        <dbReference type="SAM" id="Phobius"/>
    </source>
</evidence>
<dbReference type="Proteomes" id="UP001153069">
    <property type="component" value="Unassembled WGS sequence"/>
</dbReference>
<feature type="compositionally biased region" description="Acidic residues" evidence="1">
    <location>
        <begin position="25"/>
        <end position="35"/>
    </location>
</feature>
<organism evidence="3 4">
    <name type="scientific">Seminavis robusta</name>
    <dbReference type="NCBI Taxonomy" id="568900"/>
    <lineage>
        <taxon>Eukaryota</taxon>
        <taxon>Sar</taxon>
        <taxon>Stramenopiles</taxon>
        <taxon>Ochrophyta</taxon>
        <taxon>Bacillariophyta</taxon>
        <taxon>Bacillariophyceae</taxon>
        <taxon>Bacillariophycidae</taxon>
        <taxon>Naviculales</taxon>
        <taxon>Naviculaceae</taxon>
        <taxon>Seminavis</taxon>
    </lineage>
</organism>
<keyword evidence="4" id="KW-1185">Reference proteome</keyword>
<evidence type="ECO:0000313" key="4">
    <source>
        <dbReference type="Proteomes" id="UP001153069"/>
    </source>
</evidence>
<dbReference type="EMBL" id="CAICTM010001265">
    <property type="protein sequence ID" value="CAB9522094.1"/>
    <property type="molecule type" value="Genomic_DNA"/>
</dbReference>
<feature type="compositionally biased region" description="Low complexity" evidence="1">
    <location>
        <begin position="299"/>
        <end position="308"/>
    </location>
</feature>
<feature type="region of interest" description="Disordered" evidence="1">
    <location>
        <begin position="299"/>
        <end position="324"/>
    </location>
</feature>
<feature type="compositionally biased region" description="Low complexity" evidence="1">
    <location>
        <begin position="183"/>
        <end position="201"/>
    </location>
</feature>
<proteinExistence type="predicted"/>
<comment type="caution">
    <text evidence="3">The sequence shown here is derived from an EMBL/GenBank/DDBJ whole genome shotgun (WGS) entry which is preliminary data.</text>
</comment>
<feature type="compositionally biased region" description="Basic and acidic residues" evidence="1">
    <location>
        <begin position="450"/>
        <end position="461"/>
    </location>
</feature>
<feature type="compositionally biased region" description="Basic residues" evidence="1">
    <location>
        <begin position="527"/>
        <end position="540"/>
    </location>
</feature>
<gene>
    <name evidence="3" type="ORF">SEMRO_1267_G257650.1</name>
</gene>
<protein>
    <submittedName>
        <fullName evidence="3">Uncharacterized protein</fullName>
    </submittedName>
</protein>